<name>A0A974CQF1_XENLA</name>
<dbReference type="Proteomes" id="UP000694892">
    <property type="component" value="Chromosome 6L"/>
</dbReference>
<reference evidence="2" key="1">
    <citation type="journal article" date="2016" name="Nature">
        <title>Genome evolution in the allotetraploid frog Xenopus laevis.</title>
        <authorList>
            <person name="Session A.M."/>
            <person name="Uno Y."/>
            <person name="Kwon T."/>
            <person name="Chapman J.A."/>
            <person name="Toyoda A."/>
            <person name="Takahashi S."/>
            <person name="Fukui A."/>
            <person name="Hikosaka A."/>
            <person name="Suzuki A."/>
            <person name="Kondo M."/>
            <person name="van Heeringen S.J."/>
            <person name="Quigley I."/>
            <person name="Heinz S."/>
            <person name="Ogino H."/>
            <person name="Ochi H."/>
            <person name="Hellsten U."/>
            <person name="Lyons J.B."/>
            <person name="Simakov O."/>
            <person name="Putnam N."/>
            <person name="Stites J."/>
            <person name="Kuroki Y."/>
            <person name="Tanaka T."/>
            <person name="Michiue T."/>
            <person name="Watanabe M."/>
            <person name="Bogdanovic O."/>
            <person name="Lister R."/>
            <person name="Georgiou G."/>
            <person name="Paranjpe S.S."/>
            <person name="van Kruijsbergen I."/>
            <person name="Shu S."/>
            <person name="Carlson J."/>
            <person name="Kinoshita T."/>
            <person name="Ohta Y."/>
            <person name="Mawaribuchi S."/>
            <person name="Jenkins J."/>
            <person name="Grimwood J."/>
            <person name="Schmutz J."/>
            <person name="Mitros T."/>
            <person name="Mozaffari S.V."/>
            <person name="Suzuki Y."/>
            <person name="Haramoto Y."/>
            <person name="Yamamoto T.S."/>
            <person name="Takagi C."/>
            <person name="Heald R."/>
            <person name="Miller K."/>
            <person name="Haudenschild C."/>
            <person name="Kitzman J."/>
            <person name="Nakayama T."/>
            <person name="Izutsu Y."/>
            <person name="Robert J."/>
            <person name="Fortriede J."/>
            <person name="Burns K."/>
            <person name="Lotay V."/>
            <person name="Karimi K."/>
            <person name="Yasuoka Y."/>
            <person name="Dichmann D.S."/>
            <person name="Flajnik M.F."/>
            <person name="Houston D.W."/>
            <person name="Shendure J."/>
            <person name="DuPasquier L."/>
            <person name="Vize P.D."/>
            <person name="Zorn A.M."/>
            <person name="Ito M."/>
            <person name="Marcotte E.M."/>
            <person name="Wallingford J.B."/>
            <person name="Ito Y."/>
            <person name="Asashima M."/>
            <person name="Ueno N."/>
            <person name="Matsuda Y."/>
            <person name="Veenstra G.J."/>
            <person name="Fujiyama A."/>
            <person name="Harland R.M."/>
            <person name="Taira M."/>
            <person name="Rokhsar D.S."/>
        </authorList>
    </citation>
    <scope>NUCLEOTIDE SEQUENCE [LARGE SCALE GENOMIC DNA]</scope>
    <source>
        <strain evidence="2">J</strain>
    </source>
</reference>
<sequence>MVNSHRFKIKHGNTDTPVAEHFCSNNHNIKDLLVTMLMSTFKRQECKEWEFKLMRNFNTLECGNRSFMFRCGFN</sequence>
<evidence type="ECO:0000313" key="1">
    <source>
        <dbReference type="EMBL" id="OCT76866.1"/>
    </source>
</evidence>
<gene>
    <name evidence="1" type="ORF">XELAEV_18032070mg</name>
</gene>
<dbReference type="EMBL" id="CM004476">
    <property type="protein sequence ID" value="OCT76866.1"/>
    <property type="molecule type" value="Genomic_DNA"/>
</dbReference>
<dbReference type="AlphaFoldDB" id="A0A974CQF1"/>
<evidence type="ECO:0000313" key="2">
    <source>
        <dbReference type="Proteomes" id="UP000694892"/>
    </source>
</evidence>
<organism evidence="1 2">
    <name type="scientific">Xenopus laevis</name>
    <name type="common">African clawed frog</name>
    <dbReference type="NCBI Taxonomy" id="8355"/>
    <lineage>
        <taxon>Eukaryota</taxon>
        <taxon>Metazoa</taxon>
        <taxon>Chordata</taxon>
        <taxon>Craniata</taxon>
        <taxon>Vertebrata</taxon>
        <taxon>Euteleostomi</taxon>
        <taxon>Amphibia</taxon>
        <taxon>Batrachia</taxon>
        <taxon>Anura</taxon>
        <taxon>Pipoidea</taxon>
        <taxon>Pipidae</taxon>
        <taxon>Xenopodinae</taxon>
        <taxon>Xenopus</taxon>
        <taxon>Xenopus</taxon>
    </lineage>
</organism>
<protein>
    <submittedName>
        <fullName evidence="1">Uncharacterized protein</fullName>
    </submittedName>
</protein>
<proteinExistence type="predicted"/>
<accession>A0A974CQF1</accession>